<evidence type="ECO:0000313" key="3">
    <source>
        <dbReference type="Proteomes" id="UP001597368"/>
    </source>
</evidence>
<dbReference type="Proteomes" id="UP001597368">
    <property type="component" value="Unassembled WGS sequence"/>
</dbReference>
<evidence type="ECO:0000313" key="2">
    <source>
        <dbReference type="EMBL" id="MFD1930295.1"/>
    </source>
</evidence>
<proteinExistence type="predicted"/>
<evidence type="ECO:0000256" key="1">
    <source>
        <dbReference type="SAM" id="MobiDB-lite"/>
    </source>
</evidence>
<name>A0ABW4SNB2_9ACTN</name>
<sequence length="127" mass="13511">MPGVFVAQRTASPRAVAPTTTPVTPMTSPSPSSAGARLTVAGARKAVASWVGRHNATIKDRDLISKGIYAGFRSAAQAYGFRTEDGGAFYVFSLLDNPQSIWQVLTVGVSVPRNGRQIREIGGDWYA</sequence>
<comment type="caution">
    <text evidence="2">The sequence shown here is derived from an EMBL/GenBank/DDBJ whole genome shotgun (WGS) entry which is preliminary data.</text>
</comment>
<reference evidence="3" key="1">
    <citation type="journal article" date="2019" name="Int. J. Syst. Evol. Microbiol.">
        <title>The Global Catalogue of Microorganisms (GCM) 10K type strain sequencing project: providing services to taxonomists for standard genome sequencing and annotation.</title>
        <authorList>
            <consortium name="The Broad Institute Genomics Platform"/>
            <consortium name="The Broad Institute Genome Sequencing Center for Infectious Disease"/>
            <person name="Wu L."/>
            <person name="Ma J."/>
        </authorList>
    </citation>
    <scope>NUCLEOTIDE SEQUENCE [LARGE SCALE GENOMIC DNA]</scope>
    <source>
        <strain evidence="3">ICMP 6774ER</strain>
    </source>
</reference>
<protein>
    <submittedName>
        <fullName evidence="2">Uncharacterized protein</fullName>
    </submittedName>
</protein>
<dbReference type="RefSeq" id="WP_379568558.1">
    <property type="nucleotide sequence ID" value="NZ_JBHUFV010000003.1"/>
</dbReference>
<keyword evidence="3" id="KW-1185">Reference proteome</keyword>
<gene>
    <name evidence="2" type="ORF">ACFSKW_02285</name>
</gene>
<accession>A0ABW4SNB2</accession>
<feature type="region of interest" description="Disordered" evidence="1">
    <location>
        <begin position="9"/>
        <end position="35"/>
    </location>
</feature>
<feature type="compositionally biased region" description="Low complexity" evidence="1">
    <location>
        <begin position="9"/>
        <end position="34"/>
    </location>
</feature>
<dbReference type="EMBL" id="JBHUFV010000003">
    <property type="protein sequence ID" value="MFD1930295.1"/>
    <property type="molecule type" value="Genomic_DNA"/>
</dbReference>
<organism evidence="2 3">
    <name type="scientific">Nonomuraea mangrovi</name>
    <dbReference type="NCBI Taxonomy" id="2316207"/>
    <lineage>
        <taxon>Bacteria</taxon>
        <taxon>Bacillati</taxon>
        <taxon>Actinomycetota</taxon>
        <taxon>Actinomycetes</taxon>
        <taxon>Streptosporangiales</taxon>
        <taxon>Streptosporangiaceae</taxon>
        <taxon>Nonomuraea</taxon>
    </lineage>
</organism>